<dbReference type="EMBL" id="DXCQ01000006">
    <property type="protein sequence ID" value="HIY96166.1"/>
    <property type="molecule type" value="Genomic_DNA"/>
</dbReference>
<comment type="caution">
    <text evidence="1">The sequence shown here is derived from an EMBL/GenBank/DDBJ whole genome shotgun (WGS) entry which is preliminary data.</text>
</comment>
<evidence type="ECO:0000313" key="1">
    <source>
        <dbReference type="EMBL" id="HIY96166.1"/>
    </source>
</evidence>
<accession>A0A9D2CS20</accession>
<evidence type="ECO:0000313" key="2">
    <source>
        <dbReference type="Proteomes" id="UP000886750"/>
    </source>
</evidence>
<proteinExistence type="predicted"/>
<reference evidence="1" key="1">
    <citation type="journal article" date="2021" name="PeerJ">
        <title>Extensive microbial diversity within the chicken gut microbiome revealed by metagenomics and culture.</title>
        <authorList>
            <person name="Gilroy R."/>
            <person name="Ravi A."/>
            <person name="Getino M."/>
            <person name="Pursley I."/>
            <person name="Horton D.L."/>
            <person name="Alikhan N.F."/>
            <person name="Baker D."/>
            <person name="Gharbi K."/>
            <person name="Hall N."/>
            <person name="Watson M."/>
            <person name="Adriaenssens E.M."/>
            <person name="Foster-Nyarko E."/>
            <person name="Jarju S."/>
            <person name="Secka A."/>
            <person name="Antonio M."/>
            <person name="Oren A."/>
            <person name="Chaudhuri R.R."/>
            <person name="La Ragione R."/>
            <person name="Hildebrand F."/>
            <person name="Pallen M.J."/>
        </authorList>
    </citation>
    <scope>NUCLEOTIDE SEQUENCE</scope>
    <source>
        <strain evidence="1">1345</strain>
    </source>
</reference>
<reference evidence="1" key="2">
    <citation type="submission" date="2021-04" db="EMBL/GenBank/DDBJ databases">
        <authorList>
            <person name="Gilroy R."/>
        </authorList>
    </citation>
    <scope>NUCLEOTIDE SEQUENCE</scope>
    <source>
        <strain evidence="1">1345</strain>
    </source>
</reference>
<sequence length="83" mass="9886">MEYEKISVEVIVRFRASGGMRPLYIVWEDGKRYAIDRVKFAERAPAHVSAVLPMRYTCMIGGKEKYLYFESERECWFVERARL</sequence>
<protein>
    <submittedName>
        <fullName evidence="1">Uncharacterized protein</fullName>
    </submittedName>
</protein>
<name>A0A9D2CS20_9FIRM</name>
<dbReference type="AlphaFoldDB" id="A0A9D2CS20"/>
<dbReference type="Proteomes" id="UP000886750">
    <property type="component" value="Unassembled WGS sequence"/>
</dbReference>
<gene>
    <name evidence="1" type="ORF">H9729_00600</name>
</gene>
<organism evidence="1 2">
    <name type="scientific">Candidatus Borkfalkia excrementigallinarum</name>
    <dbReference type="NCBI Taxonomy" id="2838506"/>
    <lineage>
        <taxon>Bacteria</taxon>
        <taxon>Bacillati</taxon>
        <taxon>Bacillota</taxon>
        <taxon>Clostridia</taxon>
        <taxon>Christensenellales</taxon>
        <taxon>Christensenellaceae</taxon>
        <taxon>Candidatus Borkfalkia</taxon>
    </lineage>
</organism>